<gene>
    <name evidence="2" type="ORF">ACFFV7_47110</name>
</gene>
<evidence type="ECO:0000313" key="3">
    <source>
        <dbReference type="Proteomes" id="UP001589647"/>
    </source>
</evidence>
<dbReference type="Proteomes" id="UP001589647">
    <property type="component" value="Unassembled WGS sequence"/>
</dbReference>
<dbReference type="Gene3D" id="3.90.1200.10">
    <property type="match status" value="1"/>
</dbReference>
<keyword evidence="3" id="KW-1185">Reference proteome</keyword>
<reference evidence="2 3" key="1">
    <citation type="submission" date="2024-09" db="EMBL/GenBank/DDBJ databases">
        <authorList>
            <person name="Sun Q."/>
            <person name="Mori K."/>
        </authorList>
    </citation>
    <scope>NUCLEOTIDE SEQUENCE [LARGE SCALE GENOMIC DNA]</scope>
    <source>
        <strain evidence="2 3">CCM 3426</strain>
    </source>
</reference>
<accession>A0ABV5IW83</accession>
<dbReference type="InterPro" id="IPR002575">
    <property type="entry name" value="Aminoglycoside_PTrfase"/>
</dbReference>
<dbReference type="InterPro" id="IPR011009">
    <property type="entry name" value="Kinase-like_dom_sf"/>
</dbReference>
<comment type="caution">
    <text evidence="2">The sequence shown here is derived from an EMBL/GenBank/DDBJ whole genome shotgun (WGS) entry which is preliminary data.</text>
</comment>
<dbReference type="SUPFAM" id="SSF56112">
    <property type="entry name" value="Protein kinase-like (PK-like)"/>
    <property type="match status" value="1"/>
</dbReference>
<organism evidence="2 3">
    <name type="scientific">Nonomuraea spiralis</name>
    <dbReference type="NCBI Taxonomy" id="46182"/>
    <lineage>
        <taxon>Bacteria</taxon>
        <taxon>Bacillati</taxon>
        <taxon>Actinomycetota</taxon>
        <taxon>Actinomycetes</taxon>
        <taxon>Streptosporangiales</taxon>
        <taxon>Streptosporangiaceae</taxon>
        <taxon>Nonomuraea</taxon>
    </lineage>
</organism>
<sequence>MRTARQAWTEAPLALRHEVERRLGSPVREVEDRQGGFSSGIAGVATLANGEKVFVKAIPAGPDAVDDHRSEIGVSAQLPAAVPAPKLRFGLEQDGWLLRCFDLAPGALPHEPWLDHELAAALTMLEACAKALTPSPVTGVPTLAARMAGRCETWRALQRDGTYDTLSTAALGRWEREHLRPLADLELHWDELVAGDTLLHFDPRFDNILIDDHGTARLVDWSRACTGPAWVDVVCLLMESDLGARDPQKIFLAGPAGRDADPLQVDAFLVALGSYWTHTATLPGPDHAPHLRERREHSRRATMSWLRSRWTQNSAPPTTGPLR</sequence>
<protein>
    <submittedName>
        <fullName evidence="2">Phosphotransferase family protein</fullName>
    </submittedName>
</protein>
<feature type="domain" description="Aminoglycoside phosphotransferase" evidence="1">
    <location>
        <begin position="51"/>
        <end position="241"/>
    </location>
</feature>
<evidence type="ECO:0000259" key="1">
    <source>
        <dbReference type="Pfam" id="PF01636"/>
    </source>
</evidence>
<dbReference type="Pfam" id="PF01636">
    <property type="entry name" value="APH"/>
    <property type="match status" value="1"/>
</dbReference>
<dbReference type="RefSeq" id="WP_189647827.1">
    <property type="nucleotide sequence ID" value="NZ_BMRC01000005.1"/>
</dbReference>
<name>A0ABV5IW83_9ACTN</name>
<proteinExistence type="predicted"/>
<dbReference type="EMBL" id="JBHMEI010000078">
    <property type="protein sequence ID" value="MFB9208824.1"/>
    <property type="molecule type" value="Genomic_DNA"/>
</dbReference>
<evidence type="ECO:0000313" key="2">
    <source>
        <dbReference type="EMBL" id="MFB9208824.1"/>
    </source>
</evidence>